<keyword evidence="1" id="KW-0808">Transferase</keyword>
<organism evidence="2">
    <name type="scientific">Pongo abelii</name>
    <name type="common">Sumatran orangutan</name>
    <name type="synonym">Pongo pygmaeus abelii</name>
    <dbReference type="NCBI Taxonomy" id="9601"/>
    <lineage>
        <taxon>Eukaryota</taxon>
        <taxon>Metazoa</taxon>
        <taxon>Chordata</taxon>
        <taxon>Craniata</taxon>
        <taxon>Vertebrata</taxon>
        <taxon>Euteleostomi</taxon>
        <taxon>Mammalia</taxon>
        <taxon>Eutheria</taxon>
        <taxon>Euarchontoglires</taxon>
        <taxon>Primates</taxon>
        <taxon>Haplorrhini</taxon>
        <taxon>Catarrhini</taxon>
        <taxon>Hominidae</taxon>
        <taxon>Pongo</taxon>
    </lineage>
</organism>
<dbReference type="PANTHER" id="PTHR24045">
    <property type="match status" value="1"/>
</dbReference>
<dbReference type="GO" id="GO:0003976">
    <property type="term" value="F:UDP-N-acetylglucosamine-lysosomal-enzyme N-acetylglucosaminephosphotransferase activity"/>
    <property type="evidence" value="ECO:0007669"/>
    <property type="project" value="TreeGrafter"/>
</dbReference>
<dbReference type="AlphaFoldDB" id="A0A2J8XME2"/>
<sequence length="116" mass="13168">DITQLNNIPPTQESYYDPNLPPVTKSLVTNCKPVTDKIHKAYKDKNKYRFEIMGEEEIAFKMIRTNVSHVVGQLDDIRKNPRISLCCPSWSAVMQTRLTVASASWAQAILPPQPPE</sequence>
<accession>A0A2J8XME2</accession>
<dbReference type="GO" id="GO:0005794">
    <property type="term" value="C:Golgi apparatus"/>
    <property type="evidence" value="ECO:0007669"/>
    <property type="project" value="TreeGrafter"/>
</dbReference>
<dbReference type="GO" id="GO:0046835">
    <property type="term" value="P:carbohydrate phosphorylation"/>
    <property type="evidence" value="ECO:0007669"/>
    <property type="project" value="TreeGrafter"/>
</dbReference>
<gene>
    <name evidence="2" type="ORF">CR201_G0001300</name>
</gene>
<evidence type="ECO:0000313" key="2">
    <source>
        <dbReference type="EMBL" id="PNJ83195.1"/>
    </source>
</evidence>
<dbReference type="PANTHER" id="PTHR24045:SF0">
    <property type="entry name" value="N-ACETYLGLUCOSAMINE-1-PHOSPHOTRANSFERASE SUBUNITS ALPHA_BETA"/>
    <property type="match status" value="1"/>
</dbReference>
<dbReference type="GO" id="GO:0016256">
    <property type="term" value="P:N-glycan processing to lysosome"/>
    <property type="evidence" value="ECO:0007669"/>
    <property type="project" value="TreeGrafter"/>
</dbReference>
<dbReference type="InterPro" id="IPR047141">
    <property type="entry name" value="Stealth"/>
</dbReference>
<proteinExistence type="predicted"/>
<reference evidence="2" key="1">
    <citation type="submission" date="2017-12" db="EMBL/GenBank/DDBJ databases">
        <title>High-resolution comparative analysis of great ape genomes.</title>
        <authorList>
            <person name="Pollen A."/>
            <person name="Hastie A."/>
            <person name="Hormozdiari F."/>
            <person name="Dougherty M."/>
            <person name="Liu R."/>
            <person name="Chaisson M."/>
            <person name="Hoppe E."/>
            <person name="Hill C."/>
            <person name="Pang A."/>
            <person name="Hillier L."/>
            <person name="Baker C."/>
            <person name="Armstrong J."/>
            <person name="Shendure J."/>
            <person name="Paten B."/>
            <person name="Wilson R."/>
            <person name="Chao H."/>
            <person name="Schneider V."/>
            <person name="Ventura M."/>
            <person name="Kronenberg Z."/>
            <person name="Murali S."/>
            <person name="Gordon D."/>
            <person name="Cantsilieris S."/>
            <person name="Munson K."/>
            <person name="Nelson B."/>
            <person name="Raja A."/>
            <person name="Underwood J."/>
            <person name="Diekhans M."/>
            <person name="Fiddes I."/>
            <person name="Haussler D."/>
            <person name="Eichler E."/>
        </authorList>
    </citation>
    <scope>NUCLEOTIDE SEQUENCE [LARGE SCALE GENOMIC DNA]</scope>
    <source>
        <strain evidence="2">Susie</strain>
    </source>
</reference>
<evidence type="ECO:0000256" key="1">
    <source>
        <dbReference type="ARBA" id="ARBA00022679"/>
    </source>
</evidence>
<dbReference type="EMBL" id="NDHI03003364">
    <property type="protein sequence ID" value="PNJ83195.1"/>
    <property type="molecule type" value="Genomic_DNA"/>
</dbReference>
<feature type="non-terminal residue" evidence="2">
    <location>
        <position position="1"/>
    </location>
</feature>
<name>A0A2J8XME2_PONAB</name>
<comment type="caution">
    <text evidence="2">The sequence shown here is derived from an EMBL/GenBank/DDBJ whole genome shotgun (WGS) entry which is preliminary data.</text>
</comment>
<protein>
    <submittedName>
        <fullName evidence="2">GNPTAB isoform 10</fullName>
    </submittedName>
</protein>